<organism evidence="4 5">
    <name type="scientific">Volvox africanus</name>
    <dbReference type="NCBI Taxonomy" id="51714"/>
    <lineage>
        <taxon>Eukaryota</taxon>
        <taxon>Viridiplantae</taxon>
        <taxon>Chlorophyta</taxon>
        <taxon>core chlorophytes</taxon>
        <taxon>Chlorophyceae</taxon>
        <taxon>CS clade</taxon>
        <taxon>Chlamydomonadales</taxon>
        <taxon>Volvocaceae</taxon>
        <taxon>Volvox</taxon>
    </lineage>
</organism>
<evidence type="ECO:0000259" key="3">
    <source>
        <dbReference type="Pfam" id="PF05548"/>
    </source>
</evidence>
<protein>
    <recommendedName>
        <fullName evidence="3">Peptidase M11 gametolysin domain-containing protein</fullName>
    </recommendedName>
</protein>
<feature type="region of interest" description="Disordered" evidence="1">
    <location>
        <begin position="536"/>
        <end position="604"/>
    </location>
</feature>
<feature type="compositionally biased region" description="Low complexity" evidence="1">
    <location>
        <begin position="544"/>
        <end position="556"/>
    </location>
</feature>
<evidence type="ECO:0000256" key="1">
    <source>
        <dbReference type="SAM" id="MobiDB-lite"/>
    </source>
</evidence>
<dbReference type="EMBL" id="BSDZ01000026">
    <property type="protein sequence ID" value="GLI65911.1"/>
    <property type="molecule type" value="Genomic_DNA"/>
</dbReference>
<dbReference type="Proteomes" id="UP001165090">
    <property type="component" value="Unassembled WGS sequence"/>
</dbReference>
<comment type="caution">
    <text evidence="4">The sequence shown here is derived from an EMBL/GenBank/DDBJ whole genome shotgun (WGS) entry which is preliminary data.</text>
</comment>
<feature type="compositionally biased region" description="Pro residues" evidence="1">
    <location>
        <begin position="588"/>
        <end position="604"/>
    </location>
</feature>
<feature type="chain" id="PRO_5045395249" description="Peptidase M11 gametolysin domain-containing protein" evidence="2">
    <location>
        <begin position="39"/>
        <end position="604"/>
    </location>
</feature>
<gene>
    <name evidence="4" type="ORF">VaNZ11_009558</name>
</gene>
<reference evidence="4 5" key="1">
    <citation type="journal article" date="2023" name="IScience">
        <title>Expanded male sex-determining region conserved during the evolution of homothallism in the green alga Volvox.</title>
        <authorList>
            <person name="Yamamoto K."/>
            <person name="Matsuzaki R."/>
            <person name="Mahakham W."/>
            <person name="Heman W."/>
            <person name="Sekimoto H."/>
            <person name="Kawachi M."/>
            <person name="Minakuchi Y."/>
            <person name="Toyoda A."/>
            <person name="Nozaki H."/>
        </authorList>
    </citation>
    <scope>NUCLEOTIDE SEQUENCE [LARGE SCALE GENOMIC DNA]</scope>
    <source>
        <strain evidence="4 5">NIES-4468</strain>
    </source>
</reference>
<feature type="domain" description="Peptidase M11 gametolysin" evidence="3">
    <location>
        <begin position="151"/>
        <end position="405"/>
    </location>
</feature>
<name>A0ABQ5S7U1_9CHLO</name>
<feature type="signal peptide" evidence="2">
    <location>
        <begin position="1"/>
        <end position="38"/>
    </location>
</feature>
<evidence type="ECO:0000256" key="2">
    <source>
        <dbReference type="SAM" id="SignalP"/>
    </source>
</evidence>
<keyword evidence="5" id="KW-1185">Reference proteome</keyword>
<dbReference type="Pfam" id="PF05548">
    <property type="entry name" value="Peptidase_M11"/>
    <property type="match status" value="1"/>
</dbReference>
<evidence type="ECO:0000313" key="4">
    <source>
        <dbReference type="EMBL" id="GLI65911.1"/>
    </source>
</evidence>
<dbReference type="InterPro" id="IPR008752">
    <property type="entry name" value="Peptidase_M11"/>
</dbReference>
<evidence type="ECO:0000313" key="5">
    <source>
        <dbReference type="Proteomes" id="UP001165090"/>
    </source>
</evidence>
<sequence length="604" mass="66553">MTVHRCFCGSMALHAAARIFAPLLTVLLLLSPLLGINGQVIQSNTPGNITGTMTSFELTEMLFYLTYADPQGEKIFRVIFCSDVSPDIIPIATLITLEYDEIVDGIMYSCSVPVRLSEQQQQQLGRRRLQQQLGGSITTPLQPRILFYIPTFCGYDAPAAVTPDRVLDLVFTGKWTWRNRWLAAYFDFCSYGQVAILQSNVKVLSAPEVPCNGIIPNPQPYNDGGIFTSSSCEQYDSMTKWHYWLDAWAAKTYGINASDYHHRVMILPSGFSATVAGCGGFAGRATAGRVSLIRTPVNTWGSGHVWWNGNSVGDLEILFHEIAHNYAMAHANVVGGCNTNDQCDHTCIMGAIGGQGIRCFNAPHNWQVGWASKPVRQLGDSDLPYGNPTSVRIPAQMSGLRTSVLVQGGGMPVNRKLFLSVRLNSYSYDLPWQFWDDNVPFLLIHTYDGTDGNPYFTTVYLGEIRVGTIWRDNKSNISVRFDSWIKDSGAAVRICRRSSGEERDCGDGLDEDCNFLTDIEDLNCRAGVSSETKAGEVTIIANARPSSPSRGPASRRSPPPRPMSKPSPPSPRPPSPPSPRPPRRLAPPRKPSPPRPPPRGLGRR</sequence>
<proteinExistence type="predicted"/>
<keyword evidence="2" id="KW-0732">Signal</keyword>
<feature type="compositionally biased region" description="Pro residues" evidence="1">
    <location>
        <begin position="557"/>
        <end position="580"/>
    </location>
</feature>
<accession>A0ABQ5S7U1</accession>